<dbReference type="Proteomes" id="UP000013827">
    <property type="component" value="Unassembled WGS sequence"/>
</dbReference>
<dbReference type="OMA" id="FARLACM"/>
<dbReference type="AlphaFoldDB" id="A0A0D3JC37"/>
<dbReference type="PANTHER" id="PTHR21266:SF60">
    <property type="entry name" value="3-KETOSTEROID-9-ALPHA-MONOOXYGENASE, OXYGENASE COMPONENT"/>
    <property type="match status" value="1"/>
</dbReference>
<proteinExistence type="predicted"/>
<reference evidence="4" key="1">
    <citation type="journal article" date="2013" name="Nature">
        <title>Pan genome of the phytoplankton Emiliania underpins its global distribution.</title>
        <authorList>
            <person name="Read B.A."/>
            <person name="Kegel J."/>
            <person name="Klute M.J."/>
            <person name="Kuo A."/>
            <person name="Lefebvre S.C."/>
            <person name="Maumus F."/>
            <person name="Mayer C."/>
            <person name="Miller J."/>
            <person name="Monier A."/>
            <person name="Salamov A."/>
            <person name="Young J."/>
            <person name="Aguilar M."/>
            <person name="Claverie J.M."/>
            <person name="Frickenhaus S."/>
            <person name="Gonzalez K."/>
            <person name="Herman E.K."/>
            <person name="Lin Y.C."/>
            <person name="Napier J."/>
            <person name="Ogata H."/>
            <person name="Sarno A.F."/>
            <person name="Shmutz J."/>
            <person name="Schroeder D."/>
            <person name="de Vargas C."/>
            <person name="Verret F."/>
            <person name="von Dassow P."/>
            <person name="Valentin K."/>
            <person name="Van de Peer Y."/>
            <person name="Wheeler G."/>
            <person name="Dacks J.B."/>
            <person name="Delwiche C.F."/>
            <person name="Dyhrman S.T."/>
            <person name="Glockner G."/>
            <person name="John U."/>
            <person name="Richards T."/>
            <person name="Worden A.Z."/>
            <person name="Zhang X."/>
            <person name="Grigoriev I.V."/>
            <person name="Allen A.E."/>
            <person name="Bidle K."/>
            <person name="Borodovsky M."/>
            <person name="Bowler C."/>
            <person name="Brownlee C."/>
            <person name="Cock J.M."/>
            <person name="Elias M."/>
            <person name="Gladyshev V.N."/>
            <person name="Groth M."/>
            <person name="Guda C."/>
            <person name="Hadaegh A."/>
            <person name="Iglesias-Rodriguez M.D."/>
            <person name="Jenkins J."/>
            <person name="Jones B.M."/>
            <person name="Lawson T."/>
            <person name="Leese F."/>
            <person name="Lindquist E."/>
            <person name="Lobanov A."/>
            <person name="Lomsadze A."/>
            <person name="Malik S.B."/>
            <person name="Marsh M.E."/>
            <person name="Mackinder L."/>
            <person name="Mock T."/>
            <person name="Mueller-Roeber B."/>
            <person name="Pagarete A."/>
            <person name="Parker M."/>
            <person name="Probert I."/>
            <person name="Quesneville H."/>
            <person name="Raines C."/>
            <person name="Rensing S.A."/>
            <person name="Riano-Pachon D.M."/>
            <person name="Richier S."/>
            <person name="Rokitta S."/>
            <person name="Shiraiwa Y."/>
            <person name="Soanes D.M."/>
            <person name="van der Giezen M."/>
            <person name="Wahlund T.M."/>
            <person name="Williams B."/>
            <person name="Wilson W."/>
            <person name="Wolfe G."/>
            <person name="Wurch L.L."/>
        </authorList>
    </citation>
    <scope>NUCLEOTIDE SEQUENCE</scope>
</reference>
<dbReference type="KEGG" id="ehx:EMIHUDRAFT_435809"/>
<dbReference type="InterPro" id="IPR050584">
    <property type="entry name" value="Cholesterol_7-desaturase"/>
</dbReference>
<dbReference type="Gene3D" id="3.40.50.150">
    <property type="entry name" value="Vaccinia Virus protein VP39"/>
    <property type="match status" value="1"/>
</dbReference>
<dbReference type="GO" id="GO:0051537">
    <property type="term" value="F:2 iron, 2 sulfur cluster binding"/>
    <property type="evidence" value="ECO:0007669"/>
    <property type="project" value="InterPro"/>
</dbReference>
<feature type="chain" id="PRO_5044221444" evidence="2">
    <location>
        <begin position="17"/>
        <end position="783"/>
    </location>
</feature>
<reference evidence="3" key="2">
    <citation type="submission" date="2024-10" db="UniProtKB">
        <authorList>
            <consortium name="EnsemblProtists"/>
        </authorList>
    </citation>
    <scope>IDENTIFICATION</scope>
</reference>
<dbReference type="InterPro" id="IPR029063">
    <property type="entry name" value="SAM-dependent_MTases_sf"/>
</dbReference>
<keyword evidence="4" id="KW-1185">Reference proteome</keyword>
<dbReference type="Gene3D" id="2.20.25.680">
    <property type="match status" value="1"/>
</dbReference>
<dbReference type="GO" id="GO:0016491">
    <property type="term" value="F:oxidoreductase activity"/>
    <property type="evidence" value="ECO:0007669"/>
    <property type="project" value="UniProtKB-KW"/>
</dbReference>
<keyword evidence="1" id="KW-0560">Oxidoreductase</keyword>
<name>A0A0D3JC37_EMIH1</name>
<dbReference type="InterPro" id="IPR036922">
    <property type="entry name" value="Rieske_2Fe-2S_sf"/>
</dbReference>
<organism evidence="3 4">
    <name type="scientific">Emiliania huxleyi (strain CCMP1516)</name>
    <dbReference type="NCBI Taxonomy" id="280463"/>
    <lineage>
        <taxon>Eukaryota</taxon>
        <taxon>Haptista</taxon>
        <taxon>Haptophyta</taxon>
        <taxon>Prymnesiophyceae</taxon>
        <taxon>Isochrysidales</taxon>
        <taxon>Noelaerhabdaceae</taxon>
        <taxon>Emiliania</taxon>
    </lineage>
</organism>
<sequence length="783" mass="83011">MTIGVALLSCTLGLHASPGGPVVRGGPGAVSDSAAVVSAAAAAAAAAAAPSRAASSARMALKLDMDPTEMAQLLEEGPAASQGPFGKGGALEWLANILDKAAEDTLTLLHAADDKAVQDSSKNLQVLWSRAVLAKNGELEDSVAFEMLPESTRGTVTAGLFDGTLPFLEWVAARTAFLNEGHRGVPLFSRVRGGREVPGGYAAAAGPETRLPTLVGWDLNECEHASLLDHLEAEHGFERGPPTLFISEAVMFYVNPAAIAALYDDLFTYGKQAGEAQYSFTDSMRPFVQGPFSDEATRFFGREGVDLLCHTARWSGAVQFAHAVARTPAAALARGSRAAGCSLREHVSPLVEAPVTSYAPERAWRPPDAPASFNNSWYAVAFSSELQDAAPYATRLFGEPLALTRHPAGGAVRCAGPDSLAAEYVVVEHQGLVWVWRGDPASADHRMLPTHPAPEATHAVETILDYGCDWKYIVENNLDTPHLYWLHDGSIPPIESLGCNRANIGSIGLRFFADDVGVGHIGKTSKKVTKVVRYDAPNVVRHGGVSGFSEEFNIVPLGPHRTRVLLRQRFPKGPILSTLLRVPGTAPVLQYLVRNWNYQIGLEDYCVMQGQAHNIDDFGAPNWRATSSGDDLIVRFWRWVAAAREADGATSEYFVRWDGSRVDEAAAAAAAQPLSAAAAPSHADASLTTEEEMSSLAERYTAAVPVAQYPPINHALYSRQQTLANLFERVGDAMPQVGVASAVGAAGGLVTAAGAATHANSEGMSSLLVAAADLANGVFTLPA</sequence>
<evidence type="ECO:0000256" key="1">
    <source>
        <dbReference type="ARBA" id="ARBA00023002"/>
    </source>
</evidence>
<evidence type="ECO:0000313" key="3">
    <source>
        <dbReference type="EnsemblProtists" id="EOD21072"/>
    </source>
</evidence>
<dbReference type="PaxDb" id="2903-EOD21072"/>
<protein>
    <submittedName>
        <fullName evidence="3">Uncharacterized protein</fullName>
    </submittedName>
</protein>
<feature type="signal peptide" evidence="2">
    <location>
        <begin position="1"/>
        <end position="16"/>
    </location>
</feature>
<dbReference type="SUPFAM" id="SSF55961">
    <property type="entry name" value="Bet v1-like"/>
    <property type="match status" value="1"/>
</dbReference>
<dbReference type="HOGENOM" id="CLU_358069_0_0_1"/>
<accession>A0A0D3JC37</accession>
<dbReference type="GO" id="GO:0005737">
    <property type="term" value="C:cytoplasm"/>
    <property type="evidence" value="ECO:0007669"/>
    <property type="project" value="TreeGrafter"/>
</dbReference>
<evidence type="ECO:0000256" key="2">
    <source>
        <dbReference type="SAM" id="SignalP"/>
    </source>
</evidence>
<dbReference type="PANTHER" id="PTHR21266">
    <property type="entry name" value="IRON-SULFUR DOMAIN CONTAINING PROTEIN"/>
    <property type="match status" value="1"/>
</dbReference>
<evidence type="ECO:0000313" key="4">
    <source>
        <dbReference type="Proteomes" id="UP000013827"/>
    </source>
</evidence>
<dbReference type="GeneID" id="17266619"/>
<dbReference type="SUPFAM" id="SSF50022">
    <property type="entry name" value="ISP domain"/>
    <property type="match status" value="1"/>
</dbReference>
<keyword evidence="2" id="KW-0732">Signal</keyword>
<dbReference type="eggNOG" id="ENOG502RCBK">
    <property type="taxonomic scope" value="Eukaryota"/>
</dbReference>
<dbReference type="EnsemblProtists" id="EOD21072">
    <property type="protein sequence ID" value="EOD21072"/>
    <property type="gene ID" value="EMIHUDRAFT_435809"/>
</dbReference>
<dbReference type="RefSeq" id="XP_005773501.1">
    <property type="nucleotide sequence ID" value="XM_005773444.1"/>
</dbReference>